<organism evidence="1 2">
    <name type="scientific">Puccinia striiformis f. sp. tritici PST-78</name>
    <dbReference type="NCBI Taxonomy" id="1165861"/>
    <lineage>
        <taxon>Eukaryota</taxon>
        <taxon>Fungi</taxon>
        <taxon>Dikarya</taxon>
        <taxon>Basidiomycota</taxon>
        <taxon>Pucciniomycotina</taxon>
        <taxon>Pucciniomycetes</taxon>
        <taxon>Pucciniales</taxon>
        <taxon>Pucciniaceae</taxon>
        <taxon>Puccinia</taxon>
    </lineage>
</organism>
<dbReference type="OrthoDB" id="10665005at2759"/>
<feature type="non-terminal residue" evidence="1">
    <location>
        <position position="92"/>
    </location>
</feature>
<sequence>MQHQNLWEPINEGLKASRNHPKSKLTLLKNKITNSIHPSGLSDGWAISHQHIDSELSFYKALSFWKYGTQNQYMEIKQDCMAELNKNSQLYH</sequence>
<dbReference type="EMBL" id="AJIL01005434">
    <property type="protein sequence ID" value="KNE87429.1"/>
    <property type="molecule type" value="Genomic_DNA"/>
</dbReference>
<evidence type="ECO:0000313" key="2">
    <source>
        <dbReference type="Proteomes" id="UP000054564"/>
    </source>
</evidence>
<dbReference type="Proteomes" id="UP000054564">
    <property type="component" value="Unassembled WGS sequence"/>
</dbReference>
<comment type="caution">
    <text evidence="1">The sequence shown here is derived from an EMBL/GenBank/DDBJ whole genome shotgun (WGS) entry which is preliminary data.</text>
</comment>
<dbReference type="AlphaFoldDB" id="A0A0L0UL05"/>
<proteinExistence type="predicted"/>
<protein>
    <submittedName>
        <fullName evidence="1">Uncharacterized protein</fullName>
    </submittedName>
</protein>
<evidence type="ECO:0000313" key="1">
    <source>
        <dbReference type="EMBL" id="KNE87429.1"/>
    </source>
</evidence>
<name>A0A0L0UL05_9BASI</name>
<gene>
    <name evidence="1" type="ORF">PSTG_19186</name>
</gene>
<reference evidence="2" key="1">
    <citation type="submission" date="2014-03" db="EMBL/GenBank/DDBJ databases">
        <title>The Genome Sequence of Puccinia striiformis f. sp. tritici PST-78.</title>
        <authorList>
            <consortium name="The Broad Institute Genome Sequencing Platform"/>
            <person name="Cuomo C."/>
            <person name="Hulbert S."/>
            <person name="Chen X."/>
            <person name="Walker B."/>
            <person name="Young S.K."/>
            <person name="Zeng Q."/>
            <person name="Gargeya S."/>
            <person name="Fitzgerald M."/>
            <person name="Haas B."/>
            <person name="Abouelleil A."/>
            <person name="Alvarado L."/>
            <person name="Arachchi H.M."/>
            <person name="Berlin A.M."/>
            <person name="Chapman S.B."/>
            <person name="Goldberg J."/>
            <person name="Griggs A."/>
            <person name="Gujja S."/>
            <person name="Hansen M."/>
            <person name="Howarth C."/>
            <person name="Imamovic A."/>
            <person name="Larimer J."/>
            <person name="McCowan C."/>
            <person name="Montmayeur A."/>
            <person name="Murphy C."/>
            <person name="Neiman D."/>
            <person name="Pearson M."/>
            <person name="Priest M."/>
            <person name="Roberts A."/>
            <person name="Saif S."/>
            <person name="Shea T."/>
            <person name="Sisk P."/>
            <person name="Sykes S."/>
            <person name="Wortman J."/>
            <person name="Nusbaum C."/>
            <person name="Birren B."/>
        </authorList>
    </citation>
    <scope>NUCLEOTIDE SEQUENCE [LARGE SCALE GENOMIC DNA]</scope>
    <source>
        <strain evidence="2">race PST-78</strain>
    </source>
</reference>
<keyword evidence="2" id="KW-1185">Reference proteome</keyword>
<accession>A0A0L0UL05</accession>